<evidence type="ECO:0000256" key="4">
    <source>
        <dbReference type="ARBA" id="ARBA00022842"/>
    </source>
</evidence>
<accession>A0A841ZTT4</accession>
<dbReference type="GO" id="GO:0009228">
    <property type="term" value="P:thiamine biosynthetic process"/>
    <property type="evidence" value="ECO:0007669"/>
    <property type="project" value="UniProtKB-KW"/>
</dbReference>
<keyword evidence="3 9" id="KW-0479">Metal-binding</keyword>
<feature type="binding site" evidence="9">
    <location>
        <position position="171"/>
    </location>
    <ligand>
        <name>2-[(2R,5Z)-2-carboxy-4-methylthiazol-5(2H)-ylidene]ethyl phosphate</name>
        <dbReference type="ChEBI" id="CHEBI:62899"/>
    </ligand>
</feature>
<evidence type="ECO:0000313" key="14">
    <source>
        <dbReference type="Proteomes" id="UP000559885"/>
    </source>
</evidence>
<dbReference type="Gene3D" id="3.20.20.70">
    <property type="entry name" value="Aldolase class I"/>
    <property type="match status" value="1"/>
</dbReference>
<dbReference type="InterPro" id="IPR036206">
    <property type="entry name" value="ThiamineP_synth_sf"/>
</dbReference>
<comment type="catalytic activity">
    <reaction evidence="6 9 10">
        <text>4-methyl-5-(2-phosphooxyethyl)-thiazole + 4-amino-2-methyl-5-(diphosphooxymethyl)pyrimidine + H(+) = thiamine phosphate + diphosphate</text>
        <dbReference type="Rhea" id="RHEA:22328"/>
        <dbReference type="ChEBI" id="CHEBI:15378"/>
        <dbReference type="ChEBI" id="CHEBI:33019"/>
        <dbReference type="ChEBI" id="CHEBI:37575"/>
        <dbReference type="ChEBI" id="CHEBI:57841"/>
        <dbReference type="ChEBI" id="CHEBI:58296"/>
        <dbReference type="EC" id="2.5.1.3"/>
    </reaction>
</comment>
<protein>
    <recommendedName>
        <fullName evidence="9">Thiamine-phosphate synthase</fullName>
        <shortName evidence="9">TP synthase</shortName>
        <shortName evidence="9">TPS</shortName>
        <ecNumber evidence="9">2.5.1.3</ecNumber>
    </recommendedName>
    <alternativeName>
        <fullName evidence="9">Thiamine-phosphate pyrophosphorylase</fullName>
        <shortName evidence="9">TMP pyrophosphorylase</shortName>
        <shortName evidence="9">TMP-PPase</shortName>
    </alternativeName>
</protein>
<evidence type="ECO:0000256" key="8">
    <source>
        <dbReference type="ARBA" id="ARBA00047883"/>
    </source>
</evidence>
<dbReference type="SUPFAM" id="SSF51391">
    <property type="entry name" value="Thiamin phosphate synthase"/>
    <property type="match status" value="1"/>
</dbReference>
<dbReference type="AlphaFoldDB" id="A0A841ZTT4"/>
<name>A0A841ZTT4_9LIST</name>
<feature type="binding site" evidence="9">
    <location>
        <position position="93"/>
    </location>
    <ligand>
        <name>Mg(2+)</name>
        <dbReference type="ChEBI" id="CHEBI:18420"/>
    </ligand>
</feature>
<dbReference type="GO" id="GO:0000287">
    <property type="term" value="F:magnesium ion binding"/>
    <property type="evidence" value="ECO:0007669"/>
    <property type="project" value="UniProtKB-UniRule"/>
</dbReference>
<dbReference type="HAMAP" id="MF_00097">
    <property type="entry name" value="TMP_synthase"/>
    <property type="match status" value="1"/>
</dbReference>
<dbReference type="InterPro" id="IPR022998">
    <property type="entry name" value="ThiamineP_synth_TenI"/>
</dbReference>
<reference evidence="13 14" key="1">
    <citation type="submission" date="2020-03" db="EMBL/GenBank/DDBJ databases">
        <title>Soil Listeria distribution.</title>
        <authorList>
            <person name="Liao J."/>
            <person name="Wiedmann M."/>
        </authorList>
    </citation>
    <scope>NUCLEOTIDE SEQUENCE [LARGE SCALE GENOMIC DNA]</scope>
    <source>
        <strain evidence="13 14">FSL L7-1507</strain>
    </source>
</reference>
<evidence type="ECO:0000256" key="1">
    <source>
        <dbReference type="ARBA" id="ARBA00005165"/>
    </source>
</evidence>
<evidence type="ECO:0000256" key="7">
    <source>
        <dbReference type="ARBA" id="ARBA00047851"/>
    </source>
</evidence>
<feature type="binding site" evidence="9">
    <location>
        <position position="112"/>
    </location>
    <ligand>
        <name>4-amino-2-methyl-5-(diphosphooxymethyl)pyrimidine</name>
        <dbReference type="ChEBI" id="CHEBI:57841"/>
    </ligand>
</feature>
<feature type="binding site" evidence="9">
    <location>
        <position position="142"/>
    </location>
    <ligand>
        <name>4-amino-2-methyl-5-(diphosphooxymethyl)pyrimidine</name>
        <dbReference type="ChEBI" id="CHEBI:57841"/>
    </ligand>
</feature>
<evidence type="ECO:0000256" key="3">
    <source>
        <dbReference type="ARBA" id="ARBA00022723"/>
    </source>
</evidence>
<dbReference type="Proteomes" id="UP000559885">
    <property type="component" value="Unassembled WGS sequence"/>
</dbReference>
<dbReference type="InterPro" id="IPR013785">
    <property type="entry name" value="Aldolase_TIM"/>
</dbReference>
<comment type="catalytic activity">
    <reaction evidence="7 9 10">
        <text>2-(2-carboxy-4-methylthiazol-5-yl)ethyl phosphate + 4-amino-2-methyl-5-(diphosphooxymethyl)pyrimidine + 2 H(+) = thiamine phosphate + CO2 + diphosphate</text>
        <dbReference type="Rhea" id="RHEA:47848"/>
        <dbReference type="ChEBI" id="CHEBI:15378"/>
        <dbReference type="ChEBI" id="CHEBI:16526"/>
        <dbReference type="ChEBI" id="CHEBI:33019"/>
        <dbReference type="ChEBI" id="CHEBI:37575"/>
        <dbReference type="ChEBI" id="CHEBI:57841"/>
        <dbReference type="ChEBI" id="CHEBI:62890"/>
        <dbReference type="EC" id="2.5.1.3"/>
    </reaction>
</comment>
<comment type="similarity">
    <text evidence="9 10">Belongs to the thiamine-phosphate synthase family.</text>
</comment>
<dbReference type="CDD" id="cd00564">
    <property type="entry name" value="TMP_TenI"/>
    <property type="match status" value="1"/>
</dbReference>
<dbReference type="NCBIfam" id="TIGR00693">
    <property type="entry name" value="thiE"/>
    <property type="match status" value="1"/>
</dbReference>
<proteinExistence type="inferred from homology"/>
<dbReference type="PANTHER" id="PTHR20857">
    <property type="entry name" value="THIAMINE-PHOSPHATE PYROPHOSPHORYLASE"/>
    <property type="match status" value="1"/>
</dbReference>
<dbReference type="FunFam" id="3.20.20.70:FF:000096">
    <property type="entry name" value="Thiamine-phosphate synthase"/>
    <property type="match status" value="1"/>
</dbReference>
<evidence type="ECO:0000256" key="11">
    <source>
        <dbReference type="RuleBase" id="RU004253"/>
    </source>
</evidence>
<feature type="binding site" evidence="9">
    <location>
        <begin position="37"/>
        <end position="41"/>
    </location>
    <ligand>
        <name>4-amino-2-methyl-5-(diphosphooxymethyl)pyrimidine</name>
        <dbReference type="ChEBI" id="CHEBI:57841"/>
    </ligand>
</feature>
<feature type="domain" description="Thiamine phosphate synthase/TenI" evidence="12">
    <location>
        <begin position="7"/>
        <end position="194"/>
    </location>
</feature>
<evidence type="ECO:0000259" key="12">
    <source>
        <dbReference type="Pfam" id="PF02581"/>
    </source>
</evidence>
<gene>
    <name evidence="9" type="primary">thiE</name>
    <name evidence="13" type="ORF">HB912_11800</name>
</gene>
<dbReference type="Pfam" id="PF02581">
    <property type="entry name" value="TMP-TENI"/>
    <property type="match status" value="1"/>
</dbReference>
<comment type="function">
    <text evidence="9">Condenses 4-methyl-5-(beta-hydroxyethyl)thiazole monophosphate (THZ-P) and 2-methyl-4-amino-5-hydroxymethyl pyrimidine pyrophosphate (HMP-PP) to form thiamine monophosphate (TMP).</text>
</comment>
<comment type="pathway">
    <text evidence="1 9 11">Cofactor biosynthesis; thiamine diphosphate biosynthesis; thiamine phosphate from 4-amino-2-methyl-5-diphosphomethylpyrimidine and 4-methyl-5-(2-phosphoethyl)-thiazole: step 1/1.</text>
</comment>
<dbReference type="UniPathway" id="UPA00060">
    <property type="reaction ID" value="UER00141"/>
</dbReference>
<feature type="binding site" evidence="9">
    <location>
        <position position="73"/>
    </location>
    <ligand>
        <name>4-amino-2-methyl-5-(diphosphooxymethyl)pyrimidine</name>
        <dbReference type="ChEBI" id="CHEBI:57841"/>
    </ligand>
</feature>
<dbReference type="GO" id="GO:0005737">
    <property type="term" value="C:cytoplasm"/>
    <property type="evidence" value="ECO:0007669"/>
    <property type="project" value="TreeGrafter"/>
</dbReference>
<evidence type="ECO:0000256" key="6">
    <source>
        <dbReference type="ARBA" id="ARBA00047334"/>
    </source>
</evidence>
<organism evidence="13 14">
    <name type="scientific">Listeria aquatica</name>
    <dbReference type="NCBI Taxonomy" id="1494960"/>
    <lineage>
        <taxon>Bacteria</taxon>
        <taxon>Bacillati</taxon>
        <taxon>Bacillota</taxon>
        <taxon>Bacilli</taxon>
        <taxon>Bacillales</taxon>
        <taxon>Listeriaceae</taxon>
        <taxon>Listeria</taxon>
    </lineage>
</organism>
<dbReference type="InterPro" id="IPR034291">
    <property type="entry name" value="TMP_synthase"/>
</dbReference>
<evidence type="ECO:0000256" key="5">
    <source>
        <dbReference type="ARBA" id="ARBA00022977"/>
    </source>
</evidence>
<comment type="caution">
    <text evidence="13">The sequence shown here is derived from an EMBL/GenBank/DDBJ whole genome shotgun (WGS) entry which is preliminary data.</text>
</comment>
<dbReference type="RefSeq" id="WP_185374822.1">
    <property type="nucleotide sequence ID" value="NZ_JAARRM010000006.1"/>
</dbReference>
<dbReference type="GO" id="GO:0009229">
    <property type="term" value="P:thiamine diphosphate biosynthetic process"/>
    <property type="evidence" value="ECO:0007669"/>
    <property type="project" value="UniProtKB-UniRule"/>
</dbReference>
<sequence>MRQELAVYLVAGTQDVAKGDLVGFLEKALQAGITCFQFREKGVGSLTDRVQIIEMARKCQLLCERYRVPFFVNDDIELALILGADGIHVGQDDRQIQEVIALCGTKMKVGLSVSTVEEAVVASRMEGIDYLGAGPIFATRSKSDAKAPSGVVLLKQMRDLGITLPVVAIGGITIENVARVLQAGADGVAVISALTRATELEGDIKKFKGHCV</sequence>
<evidence type="ECO:0000256" key="10">
    <source>
        <dbReference type="RuleBase" id="RU003826"/>
    </source>
</evidence>
<keyword evidence="2 9" id="KW-0808">Transferase</keyword>
<keyword evidence="4 9" id="KW-0460">Magnesium</keyword>
<dbReference type="GO" id="GO:0004789">
    <property type="term" value="F:thiamine-phosphate diphosphorylase activity"/>
    <property type="evidence" value="ECO:0007669"/>
    <property type="project" value="UniProtKB-UniRule"/>
</dbReference>
<dbReference type="EC" id="2.5.1.3" evidence="9"/>
<keyword evidence="5 9" id="KW-0784">Thiamine biosynthesis</keyword>
<feature type="binding site" evidence="9">
    <location>
        <position position="74"/>
    </location>
    <ligand>
        <name>Mg(2+)</name>
        <dbReference type="ChEBI" id="CHEBI:18420"/>
    </ligand>
</feature>
<dbReference type="EMBL" id="JAARRM010000006">
    <property type="protein sequence ID" value="MBC1522330.1"/>
    <property type="molecule type" value="Genomic_DNA"/>
</dbReference>
<evidence type="ECO:0000256" key="2">
    <source>
        <dbReference type="ARBA" id="ARBA00022679"/>
    </source>
</evidence>
<dbReference type="PANTHER" id="PTHR20857:SF15">
    <property type="entry name" value="THIAMINE-PHOSPHATE SYNTHASE"/>
    <property type="match status" value="1"/>
</dbReference>
<evidence type="ECO:0000256" key="9">
    <source>
        <dbReference type="HAMAP-Rule" id="MF_00097"/>
    </source>
</evidence>
<comment type="catalytic activity">
    <reaction evidence="8 9 10">
        <text>2-[(2R,5Z)-2-carboxy-4-methylthiazol-5(2H)-ylidene]ethyl phosphate + 4-amino-2-methyl-5-(diphosphooxymethyl)pyrimidine + 2 H(+) = thiamine phosphate + CO2 + diphosphate</text>
        <dbReference type="Rhea" id="RHEA:47844"/>
        <dbReference type="ChEBI" id="CHEBI:15378"/>
        <dbReference type="ChEBI" id="CHEBI:16526"/>
        <dbReference type="ChEBI" id="CHEBI:33019"/>
        <dbReference type="ChEBI" id="CHEBI:37575"/>
        <dbReference type="ChEBI" id="CHEBI:57841"/>
        <dbReference type="ChEBI" id="CHEBI:62899"/>
        <dbReference type="EC" id="2.5.1.3"/>
    </reaction>
</comment>
<evidence type="ECO:0000313" key="13">
    <source>
        <dbReference type="EMBL" id="MBC1522330.1"/>
    </source>
</evidence>
<comment type="cofactor">
    <cofactor evidence="9">
        <name>Mg(2+)</name>
        <dbReference type="ChEBI" id="CHEBI:18420"/>
    </cofactor>
    <text evidence="9">Binds 1 Mg(2+) ion per subunit.</text>
</comment>
<feature type="binding site" evidence="9">
    <location>
        <begin position="191"/>
        <end position="192"/>
    </location>
    <ligand>
        <name>2-[(2R,5Z)-2-carboxy-4-methylthiazol-5(2H)-ylidene]ethyl phosphate</name>
        <dbReference type="ChEBI" id="CHEBI:62899"/>
    </ligand>
</feature>
<feature type="binding site" evidence="9">
    <location>
        <begin position="139"/>
        <end position="141"/>
    </location>
    <ligand>
        <name>2-[(2R,5Z)-2-carboxy-4-methylthiazol-5(2H)-ylidene]ethyl phosphate</name>
        <dbReference type="ChEBI" id="CHEBI:62899"/>
    </ligand>
</feature>